<dbReference type="EMBL" id="JAIWYP010000013">
    <property type="protein sequence ID" value="KAH3717383.1"/>
    <property type="molecule type" value="Genomic_DNA"/>
</dbReference>
<dbReference type="GO" id="GO:0016020">
    <property type="term" value="C:membrane"/>
    <property type="evidence" value="ECO:0007669"/>
    <property type="project" value="UniProtKB-SubCell"/>
</dbReference>
<evidence type="ECO:0000256" key="7">
    <source>
        <dbReference type="ARBA" id="ARBA00023136"/>
    </source>
</evidence>
<evidence type="ECO:0000313" key="10">
    <source>
        <dbReference type="Proteomes" id="UP000828390"/>
    </source>
</evidence>
<dbReference type="PANTHER" id="PTHR10978">
    <property type="entry name" value="SUCCINATE DEHYDROGENASE CYTOCHROME B560 SUBUNIT"/>
    <property type="match status" value="1"/>
</dbReference>
<evidence type="ECO:0000256" key="5">
    <source>
        <dbReference type="ARBA" id="ARBA00022989"/>
    </source>
</evidence>
<dbReference type="GO" id="GO:0009055">
    <property type="term" value="F:electron transfer activity"/>
    <property type="evidence" value="ECO:0007669"/>
    <property type="project" value="InterPro"/>
</dbReference>
<keyword evidence="3 8" id="KW-0812">Transmembrane</keyword>
<dbReference type="Pfam" id="PF01127">
    <property type="entry name" value="Sdh_cyt"/>
    <property type="match status" value="1"/>
</dbReference>
<dbReference type="SUPFAM" id="SSF81343">
    <property type="entry name" value="Fumarate reductase respiratory complex transmembrane subunits"/>
    <property type="match status" value="1"/>
</dbReference>
<keyword evidence="7 8" id="KW-0472">Membrane</keyword>
<dbReference type="GO" id="GO:0005739">
    <property type="term" value="C:mitochondrion"/>
    <property type="evidence" value="ECO:0007669"/>
    <property type="project" value="GOC"/>
</dbReference>
<dbReference type="CDD" id="cd03499">
    <property type="entry name" value="SQR_TypeC_SdhC"/>
    <property type="match status" value="1"/>
</dbReference>
<evidence type="ECO:0000256" key="4">
    <source>
        <dbReference type="ARBA" id="ARBA00022723"/>
    </source>
</evidence>
<dbReference type="Proteomes" id="UP000828390">
    <property type="component" value="Unassembled WGS sequence"/>
</dbReference>
<dbReference type="Gene3D" id="1.20.1300.10">
    <property type="entry name" value="Fumarate reductase/succinate dehydrogenase, transmembrane subunit"/>
    <property type="match status" value="1"/>
</dbReference>
<dbReference type="InterPro" id="IPR000701">
    <property type="entry name" value="SuccDH_FuR_B_TM-su"/>
</dbReference>
<dbReference type="GO" id="GO:0006121">
    <property type="term" value="P:mitochondrial electron transport, succinate to ubiquinone"/>
    <property type="evidence" value="ECO:0007669"/>
    <property type="project" value="TreeGrafter"/>
</dbReference>
<feature type="transmembrane region" description="Helical" evidence="8">
    <location>
        <begin position="116"/>
        <end position="135"/>
    </location>
</feature>
<keyword evidence="2" id="KW-0349">Heme</keyword>
<keyword evidence="5 8" id="KW-1133">Transmembrane helix</keyword>
<gene>
    <name evidence="9" type="ORF">DPMN_060169</name>
</gene>
<evidence type="ECO:0000256" key="8">
    <source>
        <dbReference type="SAM" id="Phobius"/>
    </source>
</evidence>
<sequence>MTSALRLGLNNQQLFGRLACLQKCVVPCTSASTSAEKAGTKMDKYWKKNSQRNRPLSPHLSIYKYHIPMMLSISNRITASIVTGAFFAAPMIYLFGTKDFAGYYALLQNSGPLVQSGVTFAKLNLAFCFSFYFWASIRHFVWDTGKGYSTEQLYQTGYALLAATLLTTAGLMCL</sequence>
<reference evidence="9" key="2">
    <citation type="submission" date="2020-11" db="EMBL/GenBank/DDBJ databases">
        <authorList>
            <person name="McCartney M.A."/>
            <person name="Auch B."/>
            <person name="Kono T."/>
            <person name="Mallez S."/>
            <person name="Becker A."/>
            <person name="Gohl D.M."/>
            <person name="Silverstein K.A.T."/>
            <person name="Koren S."/>
            <person name="Bechman K.B."/>
            <person name="Herman A."/>
            <person name="Abrahante J.E."/>
            <person name="Garbe J."/>
        </authorList>
    </citation>
    <scope>NUCLEOTIDE SEQUENCE</scope>
    <source>
        <strain evidence="9">Duluth1</strain>
        <tissue evidence="9">Whole animal</tissue>
    </source>
</reference>
<keyword evidence="10" id="KW-1185">Reference proteome</keyword>
<dbReference type="AlphaFoldDB" id="A0A9D4C4R0"/>
<evidence type="ECO:0000256" key="2">
    <source>
        <dbReference type="ARBA" id="ARBA00022617"/>
    </source>
</evidence>
<name>A0A9D4C4R0_DREPO</name>
<evidence type="ECO:0008006" key="11">
    <source>
        <dbReference type="Google" id="ProtNLM"/>
    </source>
</evidence>
<comment type="caution">
    <text evidence="9">The sequence shown here is derived from an EMBL/GenBank/DDBJ whole genome shotgun (WGS) entry which is preliminary data.</text>
</comment>
<organism evidence="9 10">
    <name type="scientific">Dreissena polymorpha</name>
    <name type="common">Zebra mussel</name>
    <name type="synonym">Mytilus polymorpha</name>
    <dbReference type="NCBI Taxonomy" id="45954"/>
    <lineage>
        <taxon>Eukaryota</taxon>
        <taxon>Metazoa</taxon>
        <taxon>Spiralia</taxon>
        <taxon>Lophotrochozoa</taxon>
        <taxon>Mollusca</taxon>
        <taxon>Bivalvia</taxon>
        <taxon>Autobranchia</taxon>
        <taxon>Heteroconchia</taxon>
        <taxon>Euheterodonta</taxon>
        <taxon>Imparidentia</taxon>
        <taxon>Neoheterodontei</taxon>
        <taxon>Myida</taxon>
        <taxon>Dreissenoidea</taxon>
        <taxon>Dreissenidae</taxon>
        <taxon>Dreissena</taxon>
    </lineage>
</organism>
<comment type="subcellular location">
    <subcellularLocation>
        <location evidence="1">Membrane</location>
    </subcellularLocation>
</comment>
<keyword evidence="6" id="KW-0408">Iron</keyword>
<proteinExistence type="predicted"/>
<keyword evidence="4" id="KW-0479">Metal-binding</keyword>
<protein>
    <recommendedName>
        <fullName evidence="11">Succinate dehydrogenase cytochrome b560 subunit, mitochondrial</fullName>
    </recommendedName>
</protein>
<dbReference type="PANTHER" id="PTHR10978:SF5">
    <property type="entry name" value="SUCCINATE DEHYDROGENASE CYTOCHROME B560 SUBUNIT, MITOCHONDRIAL"/>
    <property type="match status" value="1"/>
</dbReference>
<evidence type="ECO:0000313" key="9">
    <source>
        <dbReference type="EMBL" id="KAH3717383.1"/>
    </source>
</evidence>
<evidence type="ECO:0000256" key="1">
    <source>
        <dbReference type="ARBA" id="ARBA00004370"/>
    </source>
</evidence>
<dbReference type="GO" id="GO:0006099">
    <property type="term" value="P:tricarboxylic acid cycle"/>
    <property type="evidence" value="ECO:0007669"/>
    <property type="project" value="InterPro"/>
</dbReference>
<dbReference type="InterPro" id="IPR034804">
    <property type="entry name" value="SQR/QFR_C/D"/>
</dbReference>
<dbReference type="GO" id="GO:0046872">
    <property type="term" value="F:metal ion binding"/>
    <property type="evidence" value="ECO:0007669"/>
    <property type="project" value="UniProtKB-KW"/>
</dbReference>
<dbReference type="NCBIfam" id="TIGR02970">
    <property type="entry name" value="succ_dehyd_cytB"/>
    <property type="match status" value="1"/>
</dbReference>
<dbReference type="InterPro" id="IPR014314">
    <property type="entry name" value="Succ_DH_cytb556"/>
</dbReference>
<evidence type="ECO:0000256" key="6">
    <source>
        <dbReference type="ARBA" id="ARBA00023004"/>
    </source>
</evidence>
<feature type="transmembrane region" description="Helical" evidence="8">
    <location>
        <begin position="77"/>
        <end position="96"/>
    </location>
</feature>
<accession>A0A9D4C4R0</accession>
<evidence type="ECO:0000256" key="3">
    <source>
        <dbReference type="ARBA" id="ARBA00022692"/>
    </source>
</evidence>
<reference evidence="9" key="1">
    <citation type="journal article" date="2019" name="bioRxiv">
        <title>The Genome of the Zebra Mussel, Dreissena polymorpha: A Resource for Invasive Species Research.</title>
        <authorList>
            <person name="McCartney M.A."/>
            <person name="Auch B."/>
            <person name="Kono T."/>
            <person name="Mallez S."/>
            <person name="Zhang Y."/>
            <person name="Obille A."/>
            <person name="Becker A."/>
            <person name="Abrahante J.E."/>
            <person name="Garbe J."/>
            <person name="Badalamenti J.P."/>
            <person name="Herman A."/>
            <person name="Mangelson H."/>
            <person name="Liachko I."/>
            <person name="Sullivan S."/>
            <person name="Sone E.D."/>
            <person name="Koren S."/>
            <person name="Silverstein K.A.T."/>
            <person name="Beckman K.B."/>
            <person name="Gohl D.M."/>
        </authorList>
    </citation>
    <scope>NUCLEOTIDE SEQUENCE</scope>
    <source>
        <strain evidence="9">Duluth1</strain>
        <tissue evidence="9">Whole animal</tissue>
    </source>
</reference>